<organism evidence="2 3">
    <name type="scientific">Polarella glacialis</name>
    <name type="common">Dinoflagellate</name>
    <dbReference type="NCBI Taxonomy" id="89957"/>
    <lineage>
        <taxon>Eukaryota</taxon>
        <taxon>Sar</taxon>
        <taxon>Alveolata</taxon>
        <taxon>Dinophyceae</taxon>
        <taxon>Suessiales</taxon>
        <taxon>Suessiaceae</taxon>
        <taxon>Polarella</taxon>
    </lineage>
</organism>
<reference evidence="2" key="1">
    <citation type="submission" date="2021-02" db="EMBL/GenBank/DDBJ databases">
        <authorList>
            <person name="Dougan E. K."/>
            <person name="Rhodes N."/>
            <person name="Thang M."/>
            <person name="Chan C."/>
        </authorList>
    </citation>
    <scope>NUCLEOTIDE SEQUENCE</scope>
</reference>
<dbReference type="EMBL" id="CAJNNW010036732">
    <property type="protein sequence ID" value="CAE8737107.1"/>
    <property type="molecule type" value="Genomic_DNA"/>
</dbReference>
<sequence>MKTACRATGGCSRSRSLRARTASETSFEVMCFPRPRMPLLATPLHLLWTETDRTTFWETWCPRGCAKGISWIGISLPDGSSGVGCVQLQQSQVSCCSSPNLRLDAWTGESWQRVMDWNIKEPSMVGNDLPVPVSCHQGKPNSEGAVHDCDGAPFIGLQVGEACTATCKEGYTGDAQTFVCENDGVLQGTPPTCYNTGEISRFASFSMFGVSLALSAWLYQCCCMKRKARLTFDLNQLPESLQGRWLEQDGTTSWKVFVQEEKRKKVDEAAAELGSMILGSDGTAMAPNQQEMGKGSKGKGKGKGQGKGDLKGGGKGKDARDSKNGKDGKGKGNGGEKERVSGARTAVAVTDGSRRASVASFGANAPARGIGNAPASGRRMSTKPSEGQLQSGAGAATVMLEDLVADMMVELEADIGTKSRREHRLAMKKVTVDGMCSPCEDPDLCLTYMFCPLCRIADSCHTIGQPNWLTYWKVFWAYVICPCCWPCFNFYGRYRIRKAFQLKLEPHRDFAAHCLCSCCCGPCAHLQEARLIEAPVLFFKSKHKIVDFEISKMTVADLKAAHGIRN</sequence>
<dbReference type="AlphaFoldDB" id="A0A813LSR3"/>
<comment type="caution">
    <text evidence="2">The sequence shown here is derived from an EMBL/GenBank/DDBJ whole genome shotgun (WGS) entry which is preliminary data.</text>
</comment>
<evidence type="ECO:0000313" key="3">
    <source>
        <dbReference type="Proteomes" id="UP000626109"/>
    </source>
</evidence>
<gene>
    <name evidence="2" type="ORF">PGLA2088_LOCUS48613</name>
</gene>
<dbReference type="Proteomes" id="UP000626109">
    <property type="component" value="Unassembled WGS sequence"/>
</dbReference>
<evidence type="ECO:0008006" key="4">
    <source>
        <dbReference type="Google" id="ProtNLM"/>
    </source>
</evidence>
<accession>A0A813LSR3</accession>
<dbReference type="Pfam" id="PF04749">
    <property type="entry name" value="PLAC8"/>
    <property type="match status" value="1"/>
</dbReference>
<protein>
    <recommendedName>
        <fullName evidence="4">Sushi domain-containing protein</fullName>
    </recommendedName>
</protein>
<feature type="compositionally biased region" description="Polar residues" evidence="1">
    <location>
        <begin position="382"/>
        <end position="391"/>
    </location>
</feature>
<evidence type="ECO:0000256" key="1">
    <source>
        <dbReference type="SAM" id="MobiDB-lite"/>
    </source>
</evidence>
<evidence type="ECO:0000313" key="2">
    <source>
        <dbReference type="EMBL" id="CAE8737107.1"/>
    </source>
</evidence>
<feature type="region of interest" description="Disordered" evidence="1">
    <location>
        <begin position="278"/>
        <end position="391"/>
    </location>
</feature>
<dbReference type="InterPro" id="IPR006461">
    <property type="entry name" value="PLAC_motif_containing"/>
</dbReference>
<proteinExistence type="predicted"/>
<feature type="compositionally biased region" description="Basic and acidic residues" evidence="1">
    <location>
        <begin position="306"/>
        <end position="341"/>
    </location>
</feature>
<name>A0A813LSR3_POLGL</name>